<evidence type="ECO:0000256" key="1">
    <source>
        <dbReference type="ARBA" id="ARBA00009875"/>
    </source>
</evidence>
<gene>
    <name evidence="4" type="ORF">QR46_3715</name>
</gene>
<dbReference type="Gene3D" id="6.20.370.70">
    <property type="match status" value="1"/>
</dbReference>
<reference evidence="4 5" key="1">
    <citation type="journal article" date="2015" name="Mol. Biochem. Parasitol.">
        <title>Identification of polymorphic genes for use in assemblage B genotyping assays through comparative genomics of multiple assemblage B Giardia duodenalis isolates.</title>
        <authorList>
            <person name="Wielinga C."/>
            <person name="Thompson R.C."/>
            <person name="Monis P."/>
            <person name="Ryan U."/>
        </authorList>
    </citation>
    <scope>NUCLEOTIDE SEQUENCE [LARGE SCALE GENOMIC DNA]</scope>
    <source>
        <strain evidence="4 5">BAH15c1</strain>
    </source>
</reference>
<name>A0A132NQF1_GIAIN</name>
<keyword evidence="2 4" id="KW-0689">Ribosomal protein</keyword>
<evidence type="ECO:0000313" key="5">
    <source>
        <dbReference type="Proteomes" id="UP000070089"/>
    </source>
</evidence>
<dbReference type="OrthoDB" id="277449at2759"/>
<dbReference type="Pfam" id="PF01199">
    <property type="entry name" value="Ribosomal_L34e"/>
    <property type="match status" value="1"/>
</dbReference>
<organism evidence="4 5">
    <name type="scientific">Giardia duodenalis assemblage B</name>
    <dbReference type="NCBI Taxonomy" id="1394984"/>
    <lineage>
        <taxon>Eukaryota</taxon>
        <taxon>Metamonada</taxon>
        <taxon>Diplomonadida</taxon>
        <taxon>Hexamitidae</taxon>
        <taxon>Giardiinae</taxon>
        <taxon>Giardia</taxon>
    </lineage>
</organism>
<dbReference type="GO" id="GO:0005840">
    <property type="term" value="C:ribosome"/>
    <property type="evidence" value="ECO:0007669"/>
    <property type="project" value="UniProtKB-KW"/>
</dbReference>
<dbReference type="Gene3D" id="6.20.340.10">
    <property type="match status" value="1"/>
</dbReference>
<comment type="similarity">
    <text evidence="1">Belongs to the eukaryotic ribosomal protein eL34 family.</text>
</comment>
<dbReference type="AlphaFoldDB" id="A0A132NQF1"/>
<accession>A0A132NQF1</accession>
<protein>
    <submittedName>
        <fullName evidence="4">LSU ribosomal protein L34E</fullName>
    </submittedName>
</protein>
<evidence type="ECO:0000313" key="4">
    <source>
        <dbReference type="EMBL" id="KWX12305.1"/>
    </source>
</evidence>
<evidence type="ECO:0000256" key="2">
    <source>
        <dbReference type="ARBA" id="ARBA00022980"/>
    </source>
</evidence>
<keyword evidence="3" id="KW-0687">Ribonucleoprotein</keyword>
<dbReference type="PANTHER" id="PTHR10759">
    <property type="entry name" value="60S RIBOSOMAL PROTEIN L34"/>
    <property type="match status" value="1"/>
</dbReference>
<sequence length="120" mass="13598">MPDCRVTCRFHSTYRTRSKIVRYKRTPGNRLTTLRVKKLPNAPHCAETGKQIHGIPRVIPQHLSRQQRRVSRPYGGKLCGSALRAHILESFLNEENQTLREIAAQTAKTAKQSTGKGHAK</sequence>
<dbReference type="GO" id="GO:1990904">
    <property type="term" value="C:ribonucleoprotein complex"/>
    <property type="evidence" value="ECO:0007669"/>
    <property type="project" value="UniProtKB-KW"/>
</dbReference>
<dbReference type="Proteomes" id="UP000070089">
    <property type="component" value="Unassembled WGS sequence"/>
</dbReference>
<dbReference type="GO" id="GO:0006412">
    <property type="term" value="P:translation"/>
    <property type="evidence" value="ECO:0007669"/>
    <property type="project" value="InterPro"/>
</dbReference>
<dbReference type="EMBL" id="JXTI01000124">
    <property type="protein sequence ID" value="KWX12305.1"/>
    <property type="molecule type" value="Genomic_DNA"/>
</dbReference>
<dbReference type="GO" id="GO:0003735">
    <property type="term" value="F:structural constituent of ribosome"/>
    <property type="evidence" value="ECO:0007669"/>
    <property type="project" value="InterPro"/>
</dbReference>
<dbReference type="PRINTS" id="PR01250">
    <property type="entry name" value="RIBOSOMALL34"/>
</dbReference>
<dbReference type="InterPro" id="IPR008195">
    <property type="entry name" value="Ribosomal_eL34"/>
</dbReference>
<proteinExistence type="inferred from homology"/>
<dbReference type="InterPro" id="IPR038562">
    <property type="entry name" value="Ribosomal_eL34_C_sf"/>
</dbReference>
<dbReference type="VEuPathDB" id="GiardiaDB:QR46_3715"/>
<comment type="caution">
    <text evidence="4">The sequence shown here is derived from an EMBL/GenBank/DDBJ whole genome shotgun (WGS) entry which is preliminary data.</text>
</comment>
<evidence type="ECO:0000256" key="3">
    <source>
        <dbReference type="ARBA" id="ARBA00023274"/>
    </source>
</evidence>